<evidence type="ECO:0000256" key="1">
    <source>
        <dbReference type="SAM" id="MobiDB-lite"/>
    </source>
</evidence>
<gene>
    <name evidence="3" type="ORF">SUNI508_04773</name>
</gene>
<evidence type="ECO:0000313" key="3">
    <source>
        <dbReference type="EMBL" id="KAK9422417.1"/>
    </source>
</evidence>
<name>A0ABR2V676_9PEZI</name>
<dbReference type="PANTHER" id="PTHR40020:SF1">
    <property type="entry name" value="CYTOCHROME C OXIDASE ASSEMBLY FACTOR 2"/>
    <property type="match status" value="1"/>
</dbReference>
<organism evidence="3 4">
    <name type="scientific">Seiridium unicorne</name>
    <dbReference type="NCBI Taxonomy" id="138068"/>
    <lineage>
        <taxon>Eukaryota</taxon>
        <taxon>Fungi</taxon>
        <taxon>Dikarya</taxon>
        <taxon>Ascomycota</taxon>
        <taxon>Pezizomycotina</taxon>
        <taxon>Sordariomycetes</taxon>
        <taxon>Xylariomycetidae</taxon>
        <taxon>Amphisphaeriales</taxon>
        <taxon>Sporocadaceae</taxon>
        <taxon>Seiridium</taxon>
    </lineage>
</organism>
<dbReference type="EMBL" id="JARVKF010000113">
    <property type="protein sequence ID" value="KAK9422417.1"/>
    <property type="molecule type" value="Genomic_DNA"/>
</dbReference>
<feature type="region of interest" description="Disordered" evidence="1">
    <location>
        <begin position="44"/>
        <end position="65"/>
    </location>
</feature>
<proteinExistence type="predicted"/>
<keyword evidence="2" id="KW-0472">Membrane</keyword>
<accession>A0ABR2V676</accession>
<reference evidence="3 4" key="1">
    <citation type="journal article" date="2024" name="J. Plant Pathol.">
        <title>Sequence and assembly of the genome of Seiridium unicorne, isolate CBS 538.82, causal agent of cypress canker disease.</title>
        <authorList>
            <person name="Scali E."/>
            <person name="Rocca G.D."/>
            <person name="Danti R."/>
            <person name="Garbelotto M."/>
            <person name="Barberini S."/>
            <person name="Baroncelli R."/>
            <person name="Emiliani G."/>
        </authorList>
    </citation>
    <scope>NUCLEOTIDE SEQUENCE [LARGE SCALE GENOMIC DNA]</scope>
    <source>
        <strain evidence="3 4">BM-138-508</strain>
    </source>
</reference>
<sequence>MPPHLHPRSRMTSSLFGITVAASFFVVGLPHVLPCPAPRVKLADSETTADGTRRRRRRKSEAAEVKDGIAQFQSSSEDFERLATTGPTKRECPVPKPGGVLGGLMGFSPSKTERLVFDIRPKCHWDSFNAADGPPPDLTKIKGTRALAKTVSYGPVFLHGNITEQQHSILPSIKHIEGGGMLLFLEVDLARKRLTIKAEEQVCKWPKPDTELTHHARRLYSNIMV</sequence>
<evidence type="ECO:0000313" key="4">
    <source>
        <dbReference type="Proteomes" id="UP001408356"/>
    </source>
</evidence>
<evidence type="ECO:0000256" key="2">
    <source>
        <dbReference type="SAM" id="Phobius"/>
    </source>
</evidence>
<protein>
    <submittedName>
        <fullName evidence="3">Uncharacterized protein</fullName>
    </submittedName>
</protein>
<feature type="transmembrane region" description="Helical" evidence="2">
    <location>
        <begin position="12"/>
        <end position="33"/>
    </location>
</feature>
<keyword evidence="2" id="KW-1133">Transmembrane helix</keyword>
<keyword evidence="2" id="KW-0812">Transmembrane</keyword>
<dbReference type="Proteomes" id="UP001408356">
    <property type="component" value="Unassembled WGS sequence"/>
</dbReference>
<keyword evidence="4" id="KW-1185">Reference proteome</keyword>
<dbReference type="PANTHER" id="PTHR40020">
    <property type="entry name" value="CYTOCHROME C OXIDASE ASSEMBLY FACTOR 2"/>
    <property type="match status" value="1"/>
</dbReference>
<comment type="caution">
    <text evidence="3">The sequence shown here is derived from an EMBL/GenBank/DDBJ whole genome shotgun (WGS) entry which is preliminary data.</text>
</comment>